<evidence type="ECO:0000259" key="2">
    <source>
        <dbReference type="Pfam" id="PF01370"/>
    </source>
</evidence>
<dbReference type="InterPro" id="IPR036291">
    <property type="entry name" value="NAD(P)-bd_dom_sf"/>
</dbReference>
<proteinExistence type="inferred from homology"/>
<dbReference type="PANTHER" id="PTHR43000">
    <property type="entry name" value="DTDP-D-GLUCOSE 4,6-DEHYDRATASE-RELATED"/>
    <property type="match status" value="1"/>
</dbReference>
<evidence type="ECO:0000313" key="3">
    <source>
        <dbReference type="EMBL" id="NBG64658.1"/>
    </source>
</evidence>
<sequence length="303" mass="34551">MRVLITGGAGYIGTELTYALNQNPLISEIVIYDNLSRPNRNLFIGLQPLSEKVKFIHGDLLDSRKLKKALIDIDVVYHLAAKVSTPFSDQRSHEFEQVNNWGTAELIYAIEESSVKKLIYLSSVSVYGASEEMVTKDTIPNPQTFYGITKLRGEAHVNRISNKIETSIVRCGNVYGYSKSMRFDAVINKFMFDSNFSSKISIHGDGKQYRSFIHIDKVTEVLSNLIQDSSNLGVKNLTEHNLSVVEIVDPLKEIYPELEMVFVNQHLKLKEIRVTPDEKFNQLITLNKSFKEELIDFKSRFTF</sequence>
<dbReference type="CDD" id="cd08946">
    <property type="entry name" value="SDR_e"/>
    <property type="match status" value="1"/>
</dbReference>
<name>A0A6N9NDK3_9FLAO</name>
<accession>A0A6N9NDK3</accession>
<dbReference type="InterPro" id="IPR001509">
    <property type="entry name" value="Epimerase_deHydtase"/>
</dbReference>
<dbReference type="EMBL" id="WWNE01000003">
    <property type="protein sequence ID" value="NBG64658.1"/>
    <property type="molecule type" value="Genomic_DNA"/>
</dbReference>
<dbReference type="RefSeq" id="WP_160631047.1">
    <property type="nucleotide sequence ID" value="NZ_WWNE01000003.1"/>
</dbReference>
<dbReference type="Proteomes" id="UP000470771">
    <property type="component" value="Unassembled WGS sequence"/>
</dbReference>
<dbReference type="SUPFAM" id="SSF51735">
    <property type="entry name" value="NAD(P)-binding Rossmann-fold domains"/>
    <property type="match status" value="1"/>
</dbReference>
<organism evidence="3 4">
    <name type="scientific">Acidiluteibacter ferrifornacis</name>
    <dbReference type="NCBI Taxonomy" id="2692424"/>
    <lineage>
        <taxon>Bacteria</taxon>
        <taxon>Pseudomonadati</taxon>
        <taxon>Bacteroidota</taxon>
        <taxon>Flavobacteriia</taxon>
        <taxon>Flavobacteriales</taxon>
        <taxon>Cryomorphaceae</taxon>
        <taxon>Acidiluteibacter</taxon>
    </lineage>
</organism>
<gene>
    <name evidence="3" type="ORF">GQN54_00925</name>
</gene>
<evidence type="ECO:0000256" key="1">
    <source>
        <dbReference type="ARBA" id="ARBA00007637"/>
    </source>
</evidence>
<comment type="similarity">
    <text evidence="1">Belongs to the NAD(P)-dependent epimerase/dehydratase family.</text>
</comment>
<evidence type="ECO:0000313" key="4">
    <source>
        <dbReference type="Proteomes" id="UP000470771"/>
    </source>
</evidence>
<dbReference type="Pfam" id="PF01370">
    <property type="entry name" value="Epimerase"/>
    <property type="match status" value="1"/>
</dbReference>
<feature type="domain" description="NAD-dependent epimerase/dehydratase" evidence="2">
    <location>
        <begin position="3"/>
        <end position="228"/>
    </location>
</feature>
<protein>
    <submittedName>
        <fullName evidence="3">NAD-dependent epimerase/dehydratase family protein</fullName>
    </submittedName>
</protein>
<dbReference type="Gene3D" id="3.40.50.720">
    <property type="entry name" value="NAD(P)-binding Rossmann-like Domain"/>
    <property type="match status" value="1"/>
</dbReference>
<reference evidence="3 4" key="1">
    <citation type="submission" date="2019-12" db="EMBL/GenBank/DDBJ databases">
        <authorList>
            <person name="Zhao J."/>
        </authorList>
    </citation>
    <scope>NUCLEOTIDE SEQUENCE [LARGE SCALE GENOMIC DNA]</scope>
    <source>
        <strain evidence="3 4">S-15</strain>
    </source>
</reference>
<dbReference type="AlphaFoldDB" id="A0A6N9NDK3"/>
<keyword evidence="4" id="KW-1185">Reference proteome</keyword>
<comment type="caution">
    <text evidence="3">The sequence shown here is derived from an EMBL/GenBank/DDBJ whole genome shotgun (WGS) entry which is preliminary data.</text>
</comment>